<accession>A0ABP8BUE3</accession>
<evidence type="ECO:0000256" key="1">
    <source>
        <dbReference type="ARBA" id="ARBA00023015"/>
    </source>
</evidence>
<dbReference type="InterPro" id="IPR050109">
    <property type="entry name" value="HTH-type_TetR-like_transc_reg"/>
</dbReference>
<evidence type="ECO:0000256" key="2">
    <source>
        <dbReference type="ARBA" id="ARBA00023125"/>
    </source>
</evidence>
<evidence type="ECO:0000313" key="6">
    <source>
        <dbReference type="EMBL" id="GAA4226548.1"/>
    </source>
</evidence>
<dbReference type="Gene3D" id="1.10.357.10">
    <property type="entry name" value="Tetracycline Repressor, domain 2"/>
    <property type="match status" value="1"/>
</dbReference>
<keyword evidence="2" id="KW-0238">DNA-binding</keyword>
<dbReference type="Gene3D" id="1.10.10.60">
    <property type="entry name" value="Homeodomain-like"/>
    <property type="match status" value="1"/>
</dbReference>
<keyword evidence="7" id="KW-1185">Reference proteome</keyword>
<reference evidence="7" key="1">
    <citation type="journal article" date="2019" name="Int. J. Syst. Evol. Microbiol.">
        <title>The Global Catalogue of Microorganisms (GCM) 10K type strain sequencing project: providing services to taxonomists for standard genome sequencing and annotation.</title>
        <authorList>
            <consortium name="The Broad Institute Genomics Platform"/>
            <consortium name="The Broad Institute Genome Sequencing Center for Infectious Disease"/>
            <person name="Wu L."/>
            <person name="Ma J."/>
        </authorList>
    </citation>
    <scope>NUCLEOTIDE SEQUENCE [LARGE SCALE GENOMIC DNA]</scope>
    <source>
        <strain evidence="7">JCM 17440</strain>
    </source>
</reference>
<dbReference type="PANTHER" id="PTHR30055">
    <property type="entry name" value="HTH-TYPE TRANSCRIPTIONAL REGULATOR RUTR"/>
    <property type="match status" value="1"/>
</dbReference>
<dbReference type="PANTHER" id="PTHR30055:SF234">
    <property type="entry name" value="HTH-TYPE TRANSCRIPTIONAL REGULATOR BETI"/>
    <property type="match status" value="1"/>
</dbReference>
<dbReference type="SUPFAM" id="SSF46689">
    <property type="entry name" value="Homeodomain-like"/>
    <property type="match status" value="1"/>
</dbReference>
<dbReference type="InterPro" id="IPR009057">
    <property type="entry name" value="Homeodomain-like_sf"/>
</dbReference>
<keyword evidence="3" id="KW-0804">Transcription</keyword>
<proteinExistence type="predicted"/>
<comment type="caution">
    <text evidence="6">The sequence shown here is derived from an EMBL/GenBank/DDBJ whole genome shotgun (WGS) entry which is preliminary data.</text>
</comment>
<dbReference type="RefSeq" id="WP_344891002.1">
    <property type="nucleotide sequence ID" value="NZ_BAABAS010000004.1"/>
</dbReference>
<feature type="region of interest" description="Disordered" evidence="4">
    <location>
        <begin position="201"/>
        <end position="223"/>
    </location>
</feature>
<evidence type="ECO:0000256" key="3">
    <source>
        <dbReference type="ARBA" id="ARBA00023163"/>
    </source>
</evidence>
<feature type="domain" description="HTH tetR-type" evidence="5">
    <location>
        <begin position="32"/>
        <end position="64"/>
    </location>
</feature>
<name>A0ABP8BUE3_9ACTN</name>
<organism evidence="6 7">
    <name type="scientific">Actinomadura meridiana</name>
    <dbReference type="NCBI Taxonomy" id="559626"/>
    <lineage>
        <taxon>Bacteria</taxon>
        <taxon>Bacillati</taxon>
        <taxon>Actinomycetota</taxon>
        <taxon>Actinomycetes</taxon>
        <taxon>Streptosporangiales</taxon>
        <taxon>Thermomonosporaceae</taxon>
        <taxon>Actinomadura</taxon>
    </lineage>
</organism>
<gene>
    <name evidence="6" type="ORF">GCM10022254_11900</name>
</gene>
<sequence>MGPERVDPALDEVAADSVEDHVHRLAPVLVVFDKVTIADVAAAAGVAKMTVTNHFPRKEDLVLDIADELIAGPARVVAARAPGESVLAALRGDFLAALERCDPTLGFSDREFAAMVLGSPALRARLREIHEEREDALASALAHGLRWDDLACRLASAQIVTLQRVLMHEILDRTANGEPKKSIRDDITPTAQRAFDQLHRMLPSADDQTSSSERPSANRQRIR</sequence>
<keyword evidence="1" id="KW-0805">Transcription regulation</keyword>
<dbReference type="Pfam" id="PF00440">
    <property type="entry name" value="TetR_N"/>
    <property type="match status" value="1"/>
</dbReference>
<evidence type="ECO:0000259" key="5">
    <source>
        <dbReference type="Pfam" id="PF00440"/>
    </source>
</evidence>
<evidence type="ECO:0000256" key="4">
    <source>
        <dbReference type="SAM" id="MobiDB-lite"/>
    </source>
</evidence>
<dbReference type="EMBL" id="BAABAS010000004">
    <property type="protein sequence ID" value="GAA4226548.1"/>
    <property type="molecule type" value="Genomic_DNA"/>
</dbReference>
<evidence type="ECO:0000313" key="7">
    <source>
        <dbReference type="Proteomes" id="UP001501710"/>
    </source>
</evidence>
<dbReference type="Proteomes" id="UP001501710">
    <property type="component" value="Unassembled WGS sequence"/>
</dbReference>
<protein>
    <submittedName>
        <fullName evidence="6">TetR family transcriptional regulator</fullName>
    </submittedName>
</protein>
<dbReference type="InterPro" id="IPR001647">
    <property type="entry name" value="HTH_TetR"/>
</dbReference>
<feature type="compositionally biased region" description="Polar residues" evidence="4">
    <location>
        <begin position="206"/>
        <end position="223"/>
    </location>
</feature>